<protein>
    <submittedName>
        <fullName evidence="2">Uncharacterized protein</fullName>
    </submittedName>
</protein>
<dbReference type="HOGENOM" id="CLU_2264768_0_0_1"/>
<dbReference type="AlphaFoldDB" id="G4U3D8"/>
<dbReference type="Proteomes" id="UP000007148">
    <property type="component" value="Unassembled WGS sequence"/>
</dbReference>
<accession>G4U3D8</accession>
<feature type="signal peptide" evidence="1">
    <location>
        <begin position="1"/>
        <end position="17"/>
    </location>
</feature>
<feature type="chain" id="PRO_5003469298" evidence="1">
    <location>
        <begin position="18"/>
        <end position="103"/>
    </location>
</feature>
<dbReference type="InterPro" id="IPR036279">
    <property type="entry name" value="5-3_exonuclease_C_sf"/>
</dbReference>
<evidence type="ECO:0000256" key="1">
    <source>
        <dbReference type="SAM" id="SignalP"/>
    </source>
</evidence>
<evidence type="ECO:0000313" key="2">
    <source>
        <dbReference type="EMBL" id="CCA78097.1"/>
    </source>
</evidence>
<comment type="caution">
    <text evidence="2">The sequence shown here is derived from an EMBL/GenBank/DDBJ whole genome shotgun (WGS) entry which is preliminary data.</text>
</comment>
<dbReference type="CDD" id="cd09897">
    <property type="entry name" value="H3TH_FEN1-XPG-like"/>
    <property type="match status" value="1"/>
</dbReference>
<dbReference type="EMBL" id="CAFZ01001884">
    <property type="protein sequence ID" value="CCA78097.1"/>
    <property type="molecule type" value="Genomic_DNA"/>
</dbReference>
<gene>
    <name evidence="2" type="ORF">PIIN_10966</name>
</gene>
<dbReference type="Gene3D" id="1.10.150.20">
    <property type="entry name" value="5' to 3' exonuclease, C-terminal subdomain"/>
    <property type="match status" value="1"/>
</dbReference>
<organism evidence="2 3">
    <name type="scientific">Serendipita indica (strain DSM 11827)</name>
    <name type="common">Root endophyte fungus</name>
    <name type="synonym">Piriformospora indica</name>
    <dbReference type="NCBI Taxonomy" id="1109443"/>
    <lineage>
        <taxon>Eukaryota</taxon>
        <taxon>Fungi</taxon>
        <taxon>Dikarya</taxon>
        <taxon>Basidiomycota</taxon>
        <taxon>Agaricomycotina</taxon>
        <taxon>Agaricomycetes</taxon>
        <taxon>Sebacinales</taxon>
        <taxon>Serendipitaceae</taxon>
        <taxon>Serendipita</taxon>
    </lineage>
</organism>
<evidence type="ECO:0000313" key="3">
    <source>
        <dbReference type="Proteomes" id="UP000007148"/>
    </source>
</evidence>
<keyword evidence="1" id="KW-0732">Signal</keyword>
<dbReference type="SUPFAM" id="SSF47807">
    <property type="entry name" value="5' to 3' exonuclease, C-terminal subdomain"/>
    <property type="match status" value="1"/>
</dbReference>
<dbReference type="InParanoid" id="G4U3D8"/>
<proteinExistence type="predicted"/>
<name>G4U3D8_SERID</name>
<reference evidence="2 3" key="1">
    <citation type="journal article" date="2011" name="PLoS Pathog.">
        <title>Endophytic Life Strategies Decoded by Genome and Transcriptome Analyses of the Mutualistic Root Symbiont Piriformospora indica.</title>
        <authorList>
            <person name="Zuccaro A."/>
            <person name="Lahrmann U."/>
            <person name="Guldener U."/>
            <person name="Langen G."/>
            <person name="Pfiffi S."/>
            <person name="Biedenkopf D."/>
            <person name="Wong P."/>
            <person name="Samans B."/>
            <person name="Grimm C."/>
            <person name="Basiewicz M."/>
            <person name="Murat C."/>
            <person name="Martin F."/>
            <person name="Kogel K.H."/>
        </authorList>
    </citation>
    <scope>NUCLEOTIDE SEQUENCE [LARGE SCALE GENOMIC DNA]</scope>
    <source>
        <strain evidence="2 3">DSM 11827</strain>
    </source>
</reference>
<dbReference type="OrthoDB" id="31113at2759"/>
<keyword evidence="3" id="KW-1185">Reference proteome</keyword>
<sequence>MRLSPLLSGLLPVLTVANKLFLQSPNFSIVGGDEEPKVAIDYRDILAALSMACVREECIGFALLIGTDFTQRPHQVGPAKALKHTHKYGSINRILEAEKEDRA</sequence>